<evidence type="ECO:0000313" key="2">
    <source>
        <dbReference type="EMBL" id="GAA0504103.1"/>
    </source>
</evidence>
<evidence type="ECO:0000259" key="1">
    <source>
        <dbReference type="Pfam" id="PF21806"/>
    </source>
</evidence>
<reference evidence="3" key="1">
    <citation type="journal article" date="2019" name="Int. J. Syst. Evol. Microbiol.">
        <title>The Global Catalogue of Microorganisms (GCM) 10K type strain sequencing project: providing services to taxonomists for standard genome sequencing and annotation.</title>
        <authorList>
            <consortium name="The Broad Institute Genomics Platform"/>
            <consortium name="The Broad Institute Genome Sequencing Center for Infectious Disease"/>
            <person name="Wu L."/>
            <person name="Ma J."/>
        </authorList>
    </citation>
    <scope>NUCLEOTIDE SEQUENCE [LARGE SCALE GENOMIC DNA]</scope>
    <source>
        <strain evidence="3">JCM 10664</strain>
    </source>
</reference>
<name>A0ABP3LMY7_9PSEU</name>
<dbReference type="InterPro" id="IPR049244">
    <property type="entry name" value="DUF6879"/>
</dbReference>
<dbReference type="RefSeq" id="WP_346071851.1">
    <property type="nucleotide sequence ID" value="NZ_BAAAHC010000001.1"/>
</dbReference>
<proteinExistence type="predicted"/>
<comment type="caution">
    <text evidence="2">The sequence shown here is derived from an EMBL/GenBank/DDBJ whole genome shotgun (WGS) entry which is preliminary data.</text>
</comment>
<dbReference type="Pfam" id="PF21806">
    <property type="entry name" value="DUF6879"/>
    <property type="match status" value="1"/>
</dbReference>
<feature type="domain" description="DUF6879" evidence="1">
    <location>
        <begin position="23"/>
        <end position="190"/>
    </location>
</feature>
<gene>
    <name evidence="2" type="ORF">GCM10009545_02310</name>
</gene>
<protein>
    <recommendedName>
        <fullName evidence="1">DUF6879 domain-containing protein</fullName>
    </recommendedName>
</protein>
<keyword evidence="3" id="KW-1185">Reference proteome</keyword>
<dbReference type="Proteomes" id="UP001500220">
    <property type="component" value="Unassembled WGS sequence"/>
</dbReference>
<evidence type="ECO:0000313" key="3">
    <source>
        <dbReference type="Proteomes" id="UP001500220"/>
    </source>
</evidence>
<accession>A0ABP3LMY7</accession>
<dbReference type="EMBL" id="BAAAHC010000001">
    <property type="protein sequence ID" value="GAA0504103.1"/>
    <property type="molecule type" value="Genomic_DNA"/>
</dbReference>
<organism evidence="2 3">
    <name type="scientific">Saccharopolyspora thermophila</name>
    <dbReference type="NCBI Taxonomy" id="89367"/>
    <lineage>
        <taxon>Bacteria</taxon>
        <taxon>Bacillati</taxon>
        <taxon>Actinomycetota</taxon>
        <taxon>Actinomycetes</taxon>
        <taxon>Pseudonocardiales</taxon>
        <taxon>Pseudonocardiaceae</taxon>
        <taxon>Saccharopolyspora</taxon>
    </lineage>
</organism>
<sequence length="211" mass="24078">MLETWSNGSGVPLGLGDYQADYEARFAGSAGHDSWKLERRQHFREPGNPSWEAFARHDWPEAMRLIQSQREEFSAESEEAERIGVTLFRIRVVAKPFTPYLHWELHLLKARADCGEKIRVLAVEDVAPFESHEALPEILTVGRDTVYEIRYSDDGVLDGAVRHTDLEAATRCKDFLADLYARGEELDRFFWREVAPLPPPVPEGPDVPEES</sequence>